<reference evidence="1" key="1">
    <citation type="submission" date="2022-06" db="EMBL/GenBank/DDBJ databases">
        <title>Fusarium solani species complex genomes reveal bases of compartmentalisation and animal pathogenesis.</title>
        <authorList>
            <person name="Tsai I.J."/>
        </authorList>
    </citation>
    <scope>NUCLEOTIDE SEQUENCE</scope>
    <source>
        <strain evidence="1">Fu6.1</strain>
    </source>
</reference>
<dbReference type="Proteomes" id="UP001065298">
    <property type="component" value="Chromosome 12"/>
</dbReference>
<evidence type="ECO:0000313" key="2">
    <source>
        <dbReference type="Proteomes" id="UP001065298"/>
    </source>
</evidence>
<sequence>MAQQCKLLSTILYAASNEILVAFAQQVRDRISLPAGLPSENSTSSAWQYPPADVAKAQSSTLPPVTDVAIIGSGITGTSVAHTMLNHPSAAGLRITILEARDACSGATGRNGGHLVSDTCGRFEDLVNGLGTEEATRILRFSEANITELKALVSQLEQEERDFIQLREVNATDVVMDKKSLEEAKRSLELLQATIPDTILKYGMTEDQDIIKNEYMYRDGIACFTQEGACALWPYRLITILQKRLLDLHRGRFSLETNTAVTSVSYQDKSLDEPGYVLQTTRGPIKAKTVIHCTNGYASHLLPGLTGKLYPLRGTMSVQDPGAAFPRVGDRYSWTQMHESRYDPETKRITTGLYYAQQNALTGDIYIGGESQEVENLLTSDDSTVATSAKDNISSIIPKIYSGADGARAKMVWSGIMGFTTDWLPMVGNLGQAGMGQASKEWIAAGFNGHGMDKCWLTGQAVARMALGEDVPSWFPKSYLLTSERLKSCTLDASVALFQETFVDPSAKI</sequence>
<name>A0ACC0QD56_9HYPO</name>
<evidence type="ECO:0000313" key="1">
    <source>
        <dbReference type="EMBL" id="KAI8650816.1"/>
    </source>
</evidence>
<protein>
    <submittedName>
        <fullName evidence="1">DAO domain-containing protein</fullName>
    </submittedName>
</protein>
<comment type="caution">
    <text evidence="1">The sequence shown here is derived from an EMBL/GenBank/DDBJ whole genome shotgun (WGS) entry which is preliminary data.</text>
</comment>
<organism evidence="1 2">
    <name type="scientific">Fusarium keratoplasticum</name>
    <dbReference type="NCBI Taxonomy" id="1328300"/>
    <lineage>
        <taxon>Eukaryota</taxon>
        <taxon>Fungi</taxon>
        <taxon>Dikarya</taxon>
        <taxon>Ascomycota</taxon>
        <taxon>Pezizomycotina</taxon>
        <taxon>Sordariomycetes</taxon>
        <taxon>Hypocreomycetidae</taxon>
        <taxon>Hypocreales</taxon>
        <taxon>Nectriaceae</taxon>
        <taxon>Fusarium</taxon>
        <taxon>Fusarium solani species complex</taxon>
    </lineage>
</organism>
<dbReference type="EMBL" id="CM046514">
    <property type="protein sequence ID" value="KAI8650816.1"/>
    <property type="molecule type" value="Genomic_DNA"/>
</dbReference>
<accession>A0ACC0QD56</accession>
<keyword evidence="2" id="KW-1185">Reference proteome</keyword>
<gene>
    <name evidence="1" type="ORF">NCS57_01416500</name>
</gene>
<proteinExistence type="predicted"/>